<feature type="binding site" evidence="11">
    <location>
        <position position="91"/>
    </location>
    <ligand>
        <name>Zn(2+)</name>
        <dbReference type="ChEBI" id="CHEBI:29105"/>
    </ligand>
</feature>
<keyword evidence="6 11" id="KW-0862">Zinc</keyword>
<dbReference type="GO" id="GO:1900376">
    <property type="term" value="P:regulation of secondary metabolite biosynthetic process"/>
    <property type="evidence" value="ECO:0007669"/>
    <property type="project" value="TreeGrafter"/>
</dbReference>
<comment type="similarity">
    <text evidence="2">Belongs to the Fur family.</text>
</comment>
<keyword evidence="10" id="KW-0804">Transcription</keyword>
<comment type="subcellular location">
    <subcellularLocation>
        <location evidence="1">Cytoplasm</location>
    </subcellularLocation>
</comment>
<dbReference type="Gene3D" id="1.10.10.10">
    <property type="entry name" value="Winged helix-like DNA-binding domain superfamily/Winged helix DNA-binding domain"/>
    <property type="match status" value="1"/>
</dbReference>
<evidence type="ECO:0000256" key="12">
    <source>
        <dbReference type="SAM" id="MobiDB-lite"/>
    </source>
</evidence>
<keyword evidence="5 11" id="KW-0479">Metal-binding</keyword>
<evidence type="ECO:0000313" key="13">
    <source>
        <dbReference type="EMBL" id="MBB5038449.1"/>
    </source>
</evidence>
<feature type="compositionally biased region" description="Basic and acidic residues" evidence="12">
    <location>
        <begin position="160"/>
        <end position="176"/>
    </location>
</feature>
<comment type="cofactor">
    <cofactor evidence="11">
        <name>Zn(2+)</name>
        <dbReference type="ChEBI" id="CHEBI:29105"/>
    </cofactor>
    <text evidence="11">Binds 1 zinc ion per subunit.</text>
</comment>
<evidence type="ECO:0000256" key="8">
    <source>
        <dbReference type="ARBA" id="ARBA00023015"/>
    </source>
</evidence>
<sequence>MSDFTALFRELGIPVTAQRLAVLRAVTARPHSTADVIADEVRSEIGVISKQAVYNALGTLTERGLIRRIQPAGSPALYEDRVGDNHHHLICRTCGMTVDVDCAVGKTPCLTASHQAGFQIDEAEVIYWGTCPGCLAQKSGNDHPTIAKSNVHPTHPTTITHEKSTIKQRQFKEESRSCPPIPHAVSRPKKSPGPSHRGPQPLGWQ</sequence>
<evidence type="ECO:0000256" key="9">
    <source>
        <dbReference type="ARBA" id="ARBA00023125"/>
    </source>
</evidence>
<dbReference type="GO" id="GO:0008270">
    <property type="term" value="F:zinc ion binding"/>
    <property type="evidence" value="ECO:0007669"/>
    <property type="project" value="TreeGrafter"/>
</dbReference>
<keyword evidence="4" id="KW-0678">Repressor</keyword>
<dbReference type="CDD" id="cd07153">
    <property type="entry name" value="Fur_like"/>
    <property type="match status" value="1"/>
</dbReference>
<comment type="caution">
    <text evidence="13">The sequence shown here is derived from an EMBL/GenBank/DDBJ whole genome shotgun (WGS) entry which is preliminary data.</text>
</comment>
<dbReference type="GO" id="GO:0005737">
    <property type="term" value="C:cytoplasm"/>
    <property type="evidence" value="ECO:0007669"/>
    <property type="project" value="UniProtKB-SubCell"/>
</dbReference>
<dbReference type="Gene3D" id="3.30.1490.190">
    <property type="match status" value="1"/>
</dbReference>
<feature type="binding site" evidence="11">
    <location>
        <position position="134"/>
    </location>
    <ligand>
        <name>Zn(2+)</name>
        <dbReference type="ChEBI" id="CHEBI:29105"/>
    </ligand>
</feature>
<dbReference type="InterPro" id="IPR036390">
    <property type="entry name" value="WH_DNA-bd_sf"/>
</dbReference>
<organism evidence="13 14">
    <name type="scientific">Prosthecobacter dejongeii</name>
    <dbReference type="NCBI Taxonomy" id="48465"/>
    <lineage>
        <taxon>Bacteria</taxon>
        <taxon>Pseudomonadati</taxon>
        <taxon>Verrucomicrobiota</taxon>
        <taxon>Verrucomicrobiia</taxon>
        <taxon>Verrucomicrobiales</taxon>
        <taxon>Verrucomicrobiaceae</taxon>
        <taxon>Prosthecobacter</taxon>
    </lineage>
</organism>
<feature type="compositionally biased region" description="Polar residues" evidence="12">
    <location>
        <begin position="147"/>
        <end position="159"/>
    </location>
</feature>
<dbReference type="Pfam" id="PF01475">
    <property type="entry name" value="FUR"/>
    <property type="match status" value="1"/>
</dbReference>
<feature type="binding site" evidence="11">
    <location>
        <position position="94"/>
    </location>
    <ligand>
        <name>Zn(2+)</name>
        <dbReference type="ChEBI" id="CHEBI:29105"/>
    </ligand>
</feature>
<accession>A0A7W8DQ70</accession>
<keyword evidence="7" id="KW-0408">Iron</keyword>
<evidence type="ECO:0000256" key="2">
    <source>
        <dbReference type="ARBA" id="ARBA00007957"/>
    </source>
</evidence>
<dbReference type="AlphaFoldDB" id="A0A7W8DQ70"/>
<evidence type="ECO:0000256" key="4">
    <source>
        <dbReference type="ARBA" id="ARBA00022491"/>
    </source>
</evidence>
<evidence type="ECO:0000256" key="11">
    <source>
        <dbReference type="PIRSR" id="PIRSR602481-1"/>
    </source>
</evidence>
<evidence type="ECO:0000256" key="5">
    <source>
        <dbReference type="ARBA" id="ARBA00022723"/>
    </source>
</evidence>
<feature type="binding site" evidence="11">
    <location>
        <position position="131"/>
    </location>
    <ligand>
        <name>Zn(2+)</name>
        <dbReference type="ChEBI" id="CHEBI:29105"/>
    </ligand>
</feature>
<dbReference type="GO" id="GO:0000976">
    <property type="term" value="F:transcription cis-regulatory region binding"/>
    <property type="evidence" value="ECO:0007669"/>
    <property type="project" value="TreeGrafter"/>
</dbReference>
<dbReference type="EMBL" id="JACHIF010000005">
    <property type="protein sequence ID" value="MBB5038449.1"/>
    <property type="molecule type" value="Genomic_DNA"/>
</dbReference>
<keyword evidence="14" id="KW-1185">Reference proteome</keyword>
<dbReference type="GO" id="GO:0003700">
    <property type="term" value="F:DNA-binding transcription factor activity"/>
    <property type="evidence" value="ECO:0007669"/>
    <property type="project" value="InterPro"/>
</dbReference>
<protein>
    <submittedName>
        <fullName evidence="13">Fur family ferric uptake transcriptional regulator</fullName>
    </submittedName>
</protein>
<gene>
    <name evidence="13" type="ORF">HNQ64_002712</name>
</gene>
<name>A0A7W8DQ70_9BACT</name>
<evidence type="ECO:0000256" key="10">
    <source>
        <dbReference type="ARBA" id="ARBA00023163"/>
    </source>
</evidence>
<dbReference type="InterPro" id="IPR036388">
    <property type="entry name" value="WH-like_DNA-bd_sf"/>
</dbReference>
<dbReference type="InterPro" id="IPR002481">
    <property type="entry name" value="FUR"/>
</dbReference>
<evidence type="ECO:0000256" key="6">
    <source>
        <dbReference type="ARBA" id="ARBA00022833"/>
    </source>
</evidence>
<evidence type="ECO:0000256" key="1">
    <source>
        <dbReference type="ARBA" id="ARBA00004496"/>
    </source>
</evidence>
<dbReference type="PANTHER" id="PTHR33202:SF18">
    <property type="entry name" value="TRANSCRIPTIONAL REGULATOR FURA"/>
    <property type="match status" value="1"/>
</dbReference>
<evidence type="ECO:0000256" key="7">
    <source>
        <dbReference type="ARBA" id="ARBA00023004"/>
    </source>
</evidence>
<dbReference type="GO" id="GO:0045892">
    <property type="term" value="P:negative regulation of DNA-templated transcription"/>
    <property type="evidence" value="ECO:0007669"/>
    <property type="project" value="TreeGrafter"/>
</dbReference>
<keyword evidence="8" id="KW-0805">Transcription regulation</keyword>
<keyword evidence="9" id="KW-0238">DNA-binding</keyword>
<feature type="region of interest" description="Disordered" evidence="12">
    <location>
        <begin position="145"/>
        <end position="205"/>
    </location>
</feature>
<dbReference type="PANTHER" id="PTHR33202">
    <property type="entry name" value="ZINC UPTAKE REGULATION PROTEIN"/>
    <property type="match status" value="1"/>
</dbReference>
<dbReference type="InterPro" id="IPR043135">
    <property type="entry name" value="Fur_C"/>
</dbReference>
<evidence type="ECO:0000313" key="14">
    <source>
        <dbReference type="Proteomes" id="UP000534294"/>
    </source>
</evidence>
<evidence type="ECO:0000256" key="3">
    <source>
        <dbReference type="ARBA" id="ARBA00022490"/>
    </source>
</evidence>
<keyword evidence="3" id="KW-0963">Cytoplasm</keyword>
<proteinExistence type="inferred from homology"/>
<dbReference type="SUPFAM" id="SSF46785">
    <property type="entry name" value="Winged helix' DNA-binding domain"/>
    <property type="match status" value="1"/>
</dbReference>
<reference evidence="13 14" key="1">
    <citation type="submission" date="2020-08" db="EMBL/GenBank/DDBJ databases">
        <title>Genomic Encyclopedia of Type Strains, Phase IV (KMG-IV): sequencing the most valuable type-strain genomes for metagenomic binning, comparative biology and taxonomic classification.</title>
        <authorList>
            <person name="Goeker M."/>
        </authorList>
    </citation>
    <scope>NUCLEOTIDE SEQUENCE [LARGE SCALE GENOMIC DNA]</scope>
    <source>
        <strain evidence="13 14">DSM 12251</strain>
    </source>
</reference>
<dbReference type="Proteomes" id="UP000534294">
    <property type="component" value="Unassembled WGS sequence"/>
</dbReference>